<dbReference type="InterPro" id="IPR002347">
    <property type="entry name" value="SDR_fam"/>
</dbReference>
<keyword evidence="3" id="KW-1185">Reference proteome</keyword>
<dbReference type="PRINTS" id="PR00080">
    <property type="entry name" value="SDRFAMILY"/>
</dbReference>
<dbReference type="Pfam" id="PF00106">
    <property type="entry name" value="adh_short"/>
    <property type="match status" value="1"/>
</dbReference>
<protein>
    <recommendedName>
        <fullName evidence="4">Dehydrogenase</fullName>
    </recommendedName>
</protein>
<dbReference type="PANTHER" id="PTHR43544">
    <property type="entry name" value="SHORT-CHAIN DEHYDROGENASE/REDUCTASE"/>
    <property type="match status" value="1"/>
</dbReference>
<dbReference type="Proteomes" id="UP001432322">
    <property type="component" value="Unassembled WGS sequence"/>
</dbReference>
<organism evidence="2 3">
    <name type="scientific">Pristionchus fissidentatus</name>
    <dbReference type="NCBI Taxonomy" id="1538716"/>
    <lineage>
        <taxon>Eukaryota</taxon>
        <taxon>Metazoa</taxon>
        <taxon>Ecdysozoa</taxon>
        <taxon>Nematoda</taxon>
        <taxon>Chromadorea</taxon>
        <taxon>Rhabditida</taxon>
        <taxon>Rhabditina</taxon>
        <taxon>Diplogasteromorpha</taxon>
        <taxon>Diplogasteroidea</taxon>
        <taxon>Neodiplogasteridae</taxon>
        <taxon>Pristionchus</taxon>
    </lineage>
</organism>
<dbReference type="AlphaFoldDB" id="A0AAV5VTE3"/>
<dbReference type="SUPFAM" id="SSF51735">
    <property type="entry name" value="NAD(P)-binding Rossmann-fold domains"/>
    <property type="match status" value="1"/>
</dbReference>
<proteinExistence type="inferred from homology"/>
<evidence type="ECO:0000256" key="1">
    <source>
        <dbReference type="RuleBase" id="RU000363"/>
    </source>
</evidence>
<evidence type="ECO:0000313" key="3">
    <source>
        <dbReference type="Proteomes" id="UP001432322"/>
    </source>
</evidence>
<dbReference type="PANTHER" id="PTHR43544:SF35">
    <property type="entry name" value="C-FACTOR-RELATED"/>
    <property type="match status" value="1"/>
</dbReference>
<sequence length="240" mass="26111">MTKSIVITGANRGIGLGLVFFFFFFRNCSRIPSRNAPKSPELQALNDPRLVIVEMDATCDDSFTNAALQVAQTVGSSGVDILISNAGVIIPVNIDAPINRKEAIKNFDVNCIATMAVTLGFKYLLKAAAKKAGHSQVVNMSSILGSVSQTWGAVAPRHFTVYSMSKAALNMYTKTLSMEWKADGIRATSIHPGWVQTDMGGEEATLTVEQSTSDMAHTIMKFGEANNGLFYDWKFEAITW</sequence>
<accession>A0AAV5VTE3</accession>
<reference evidence="2" key="1">
    <citation type="submission" date="2023-10" db="EMBL/GenBank/DDBJ databases">
        <title>Genome assembly of Pristionchus species.</title>
        <authorList>
            <person name="Yoshida K."/>
            <person name="Sommer R.J."/>
        </authorList>
    </citation>
    <scope>NUCLEOTIDE SEQUENCE</scope>
    <source>
        <strain evidence="2">RS5133</strain>
    </source>
</reference>
<comment type="similarity">
    <text evidence="1">Belongs to the short-chain dehydrogenases/reductases (SDR) family.</text>
</comment>
<dbReference type="PRINTS" id="PR00081">
    <property type="entry name" value="GDHRDH"/>
</dbReference>
<dbReference type="GO" id="GO:0005737">
    <property type="term" value="C:cytoplasm"/>
    <property type="evidence" value="ECO:0007669"/>
    <property type="project" value="TreeGrafter"/>
</dbReference>
<dbReference type="Gene3D" id="3.40.50.720">
    <property type="entry name" value="NAD(P)-binding Rossmann-like Domain"/>
    <property type="match status" value="1"/>
</dbReference>
<dbReference type="InterPro" id="IPR036291">
    <property type="entry name" value="NAD(P)-bd_dom_sf"/>
</dbReference>
<dbReference type="EMBL" id="BTSY01000004">
    <property type="protein sequence ID" value="GMT22713.1"/>
    <property type="molecule type" value="Genomic_DNA"/>
</dbReference>
<comment type="caution">
    <text evidence="2">The sequence shown here is derived from an EMBL/GenBank/DDBJ whole genome shotgun (WGS) entry which is preliminary data.</text>
</comment>
<gene>
    <name evidence="2" type="ORF">PFISCL1PPCAC_14010</name>
</gene>
<evidence type="ECO:0000313" key="2">
    <source>
        <dbReference type="EMBL" id="GMT22713.1"/>
    </source>
</evidence>
<name>A0AAV5VTE3_9BILA</name>
<dbReference type="GO" id="GO:0016491">
    <property type="term" value="F:oxidoreductase activity"/>
    <property type="evidence" value="ECO:0007669"/>
    <property type="project" value="TreeGrafter"/>
</dbReference>
<dbReference type="InterPro" id="IPR051468">
    <property type="entry name" value="Fungal_SecMetab_SDRs"/>
</dbReference>
<dbReference type="CDD" id="cd05325">
    <property type="entry name" value="carb_red_sniffer_like_SDR_c"/>
    <property type="match status" value="1"/>
</dbReference>
<evidence type="ECO:0008006" key="4">
    <source>
        <dbReference type="Google" id="ProtNLM"/>
    </source>
</evidence>